<dbReference type="SUPFAM" id="SSF48695">
    <property type="entry name" value="Multiheme cytochromes"/>
    <property type="match status" value="1"/>
</dbReference>
<keyword evidence="4" id="KW-1185">Reference proteome</keyword>
<dbReference type="InterPro" id="IPR036280">
    <property type="entry name" value="Multihaem_cyt_sf"/>
</dbReference>
<proteinExistence type="predicted"/>
<evidence type="ECO:0000313" key="3">
    <source>
        <dbReference type="Proteomes" id="UP000216107"/>
    </source>
</evidence>
<dbReference type="AlphaFoldDB" id="A0A272EN42"/>
<gene>
    <name evidence="1" type="ORF">BGI27_16000</name>
    <name evidence="2" type="ORF">CGU29_16040</name>
</gene>
<dbReference type="EMBL" id="NMRN01000078">
    <property type="protein sequence ID" value="PAS91521.1"/>
    <property type="molecule type" value="Genomic_DNA"/>
</dbReference>
<sequence>MKRRRPYVAAAALAGLLAVIVLAVWLAWPRPVAAPLPEQDEIARFLARHWPQNLAPQGLAPVDSITELASSLKPSDCGVCHADQLADWSQALHSHTMGPGIQWQLRLMTQEEGNRCLFCHAPLAEQKALVALARGWPAAPAEPPPAYVPSDLADAGLVCANCHLRGRELFGPGSMVPEGNGVKLHGNSTASAAFEDSRFCARCHQFPQDGPRTNGKLHEDTYEQWRAGASATRGETCQSCHMPGRRHQWQGIHSPEMVRKALTTDLRVTAGDDGRLLARLRVTNSGAGHHFPTYMVPKAVVSLTLVDERGVARKRLAEYVIGWNIETGLTGEIADTRLAEGESVVVSGGFDAPRRTGWKVEARIDVIPGEHYERIYTASLQQRDRLDAGTVTLLEEALRSTRAGRFEALRLQAPASAVEPGAVPKP</sequence>
<accession>A0A272EN42</accession>
<dbReference type="Proteomes" id="UP000216107">
    <property type="component" value="Unassembled WGS sequence"/>
</dbReference>
<comment type="caution">
    <text evidence="2">The sequence shown here is derived from an EMBL/GenBank/DDBJ whole genome shotgun (WGS) entry which is preliminary data.</text>
</comment>
<name>A0A272EN42_9RHOO</name>
<dbReference type="EMBL" id="MDUX01000075">
    <property type="protein sequence ID" value="KAF7597947.1"/>
    <property type="molecule type" value="Genomic_DNA"/>
</dbReference>
<dbReference type="OrthoDB" id="9814800at2"/>
<dbReference type="Gene3D" id="1.10.1130.10">
    <property type="entry name" value="Flavocytochrome C3, Chain A"/>
    <property type="match status" value="1"/>
</dbReference>
<evidence type="ECO:0000313" key="4">
    <source>
        <dbReference type="Proteomes" id="UP000623509"/>
    </source>
</evidence>
<reference evidence="1 4" key="1">
    <citation type="submission" date="2016-08" db="EMBL/GenBank/DDBJ databases">
        <title>Candidatus Dactylopiibacterium carminicum genome sequence.</title>
        <authorList>
            <person name="Ramirez-Puebla S.T."/>
            <person name="Ormeno-Orrillo E."/>
            <person name="Vera-Ponce De Leon A."/>
            <person name="Luis L."/>
            <person name="Sanchez-Flores A."/>
            <person name="Monica R."/>
            <person name="Martinez-Romero E."/>
        </authorList>
    </citation>
    <scope>NUCLEOTIDE SEQUENCE [LARGE SCALE GENOMIC DNA]</scope>
    <source>
        <strain evidence="1">END1</strain>
    </source>
</reference>
<dbReference type="Proteomes" id="UP000623509">
    <property type="component" value="Unassembled WGS sequence"/>
</dbReference>
<evidence type="ECO:0000313" key="1">
    <source>
        <dbReference type="EMBL" id="KAF7597947.1"/>
    </source>
</evidence>
<reference evidence="2 3" key="2">
    <citation type="submission" date="2017-07" db="EMBL/GenBank/DDBJ databases">
        <title>Candidatus Dactylopiibacterium carminicum, a nitrogen-fixing symbiont of the cochineal insect Dactylopius coccus and Dactylopius opuntiae (Hemiptera: Coccoidea: Dactylopiidae).</title>
        <authorList>
            <person name="Vera A."/>
        </authorList>
    </citation>
    <scope>NUCLEOTIDE SEQUENCE [LARGE SCALE GENOMIC DNA]</scope>
    <source>
        <strain evidence="2 3">NFDCM</strain>
    </source>
</reference>
<organism evidence="2 3">
    <name type="scientific">Candidatus Dactylopiibacterium carminicum</name>
    <dbReference type="NCBI Taxonomy" id="857335"/>
    <lineage>
        <taxon>Bacteria</taxon>
        <taxon>Pseudomonadati</taxon>
        <taxon>Pseudomonadota</taxon>
        <taxon>Betaproteobacteria</taxon>
        <taxon>Rhodocyclales</taxon>
        <taxon>Rhodocyclaceae</taxon>
        <taxon>Candidatus Dactylopiibacterium</taxon>
    </lineage>
</organism>
<evidence type="ECO:0000313" key="2">
    <source>
        <dbReference type="EMBL" id="PAS91521.1"/>
    </source>
</evidence>
<protein>
    <submittedName>
        <fullName evidence="2">Uncharacterized protein</fullName>
    </submittedName>
</protein>